<protein>
    <submittedName>
        <fullName evidence="2">Uncharacterized protein</fullName>
    </submittedName>
</protein>
<dbReference type="AlphaFoldDB" id="A0A4S4G0B3"/>
<dbReference type="EMBL" id="SSTJ01000010">
    <property type="protein sequence ID" value="THG36849.1"/>
    <property type="molecule type" value="Genomic_DNA"/>
</dbReference>
<reference evidence="2 3" key="1">
    <citation type="submission" date="2019-04" db="EMBL/GenBank/DDBJ databases">
        <title>Microbes associate with the intestines of laboratory mice.</title>
        <authorList>
            <person name="Navarre W."/>
            <person name="Wong E."/>
            <person name="Huang K.C."/>
            <person name="Tropini C."/>
            <person name="Ng K."/>
            <person name="Yu B."/>
        </authorList>
    </citation>
    <scope>NUCLEOTIDE SEQUENCE [LARGE SCALE GENOMIC DNA]</scope>
    <source>
        <strain evidence="2 3">NM80_B27</strain>
    </source>
</reference>
<dbReference type="Proteomes" id="UP000308978">
    <property type="component" value="Unassembled WGS sequence"/>
</dbReference>
<sequence length="59" mass="6530">MMTAKEYEALKSSIPETRPEGERGAAAVAAHLRSKARAHELRDGMDAWRMDARHQAPGI</sequence>
<proteinExistence type="predicted"/>
<evidence type="ECO:0000256" key="1">
    <source>
        <dbReference type="SAM" id="MobiDB-lite"/>
    </source>
</evidence>
<dbReference type="RefSeq" id="WP_136434921.1">
    <property type="nucleotide sequence ID" value="NZ_SSTJ01000010.1"/>
</dbReference>
<evidence type="ECO:0000313" key="2">
    <source>
        <dbReference type="EMBL" id="THG36849.1"/>
    </source>
</evidence>
<name>A0A4S4G0B3_9ACTN</name>
<evidence type="ECO:0000313" key="3">
    <source>
        <dbReference type="Proteomes" id="UP000308978"/>
    </source>
</evidence>
<accession>A0A4S4G0B3</accession>
<organism evidence="2 3">
    <name type="scientific">Adlercreutzia caecimuris</name>
    <dbReference type="NCBI Taxonomy" id="671266"/>
    <lineage>
        <taxon>Bacteria</taxon>
        <taxon>Bacillati</taxon>
        <taxon>Actinomycetota</taxon>
        <taxon>Coriobacteriia</taxon>
        <taxon>Eggerthellales</taxon>
        <taxon>Eggerthellaceae</taxon>
        <taxon>Adlercreutzia</taxon>
    </lineage>
</organism>
<feature type="region of interest" description="Disordered" evidence="1">
    <location>
        <begin position="1"/>
        <end position="24"/>
    </location>
</feature>
<gene>
    <name evidence="2" type="ORF">E5986_08080</name>
</gene>
<comment type="caution">
    <text evidence="2">The sequence shown here is derived from an EMBL/GenBank/DDBJ whole genome shotgun (WGS) entry which is preliminary data.</text>
</comment>